<dbReference type="CDD" id="cd10448">
    <property type="entry name" value="GIY-YIG_unchar_3"/>
    <property type="match status" value="1"/>
</dbReference>
<gene>
    <name evidence="3" type="ORF">SAMN04489723_103245</name>
</gene>
<dbReference type="PROSITE" id="PS50164">
    <property type="entry name" value="GIY_YIG"/>
    <property type="match status" value="1"/>
</dbReference>
<sequence length="99" mass="11732">MEKGNAIYIMTNARKTVLYTGVTNNLSRRVYEHKSGLNSTSFTFKYNLKKLVYFESFHTIDEAILREKQIKGGSRKKKVDLINSINPEWKDLWEEIEKW</sequence>
<dbReference type="Gene3D" id="3.40.1440.10">
    <property type="entry name" value="GIY-YIG endonuclease"/>
    <property type="match status" value="1"/>
</dbReference>
<keyword evidence="3" id="KW-0255">Endonuclease</keyword>
<name>A0A1I0XLD9_9BACT</name>
<dbReference type="EMBL" id="FOKK01000003">
    <property type="protein sequence ID" value="SFB01527.1"/>
    <property type="molecule type" value="Genomic_DNA"/>
</dbReference>
<reference evidence="3 4" key="1">
    <citation type="submission" date="2016-10" db="EMBL/GenBank/DDBJ databases">
        <authorList>
            <person name="de Groot N.N."/>
        </authorList>
    </citation>
    <scope>NUCLEOTIDE SEQUENCE [LARGE SCALE GENOMIC DNA]</scope>
    <source>
        <strain evidence="3 4">DSM 23399</strain>
    </source>
</reference>
<dbReference type="InterPro" id="IPR050190">
    <property type="entry name" value="UPF0213_domain"/>
</dbReference>
<keyword evidence="4" id="KW-1185">Reference proteome</keyword>
<dbReference type="Proteomes" id="UP000198790">
    <property type="component" value="Unassembled WGS sequence"/>
</dbReference>
<dbReference type="InterPro" id="IPR035901">
    <property type="entry name" value="GIY-YIG_endonuc_sf"/>
</dbReference>
<dbReference type="RefSeq" id="WP_092895316.1">
    <property type="nucleotide sequence ID" value="NZ_FOKK01000003.1"/>
</dbReference>
<protein>
    <submittedName>
        <fullName evidence="3">Putative endonuclease</fullName>
    </submittedName>
</protein>
<dbReference type="OrthoDB" id="1495241at2"/>
<dbReference type="SMART" id="SM00465">
    <property type="entry name" value="GIYc"/>
    <property type="match status" value="1"/>
</dbReference>
<evidence type="ECO:0000259" key="2">
    <source>
        <dbReference type="PROSITE" id="PS50164"/>
    </source>
</evidence>
<dbReference type="InterPro" id="IPR000305">
    <property type="entry name" value="GIY-YIG_endonuc"/>
</dbReference>
<evidence type="ECO:0000256" key="1">
    <source>
        <dbReference type="ARBA" id="ARBA00007435"/>
    </source>
</evidence>
<keyword evidence="3" id="KW-0378">Hydrolase</keyword>
<accession>A0A1I0XLD9</accession>
<dbReference type="STRING" id="237018.SAMN04489723_103245"/>
<dbReference type="Pfam" id="PF01541">
    <property type="entry name" value="GIY-YIG"/>
    <property type="match status" value="1"/>
</dbReference>
<evidence type="ECO:0000313" key="3">
    <source>
        <dbReference type="EMBL" id="SFB01527.1"/>
    </source>
</evidence>
<comment type="similarity">
    <text evidence="1">Belongs to the UPF0213 family.</text>
</comment>
<proteinExistence type="inferred from homology"/>
<dbReference type="PANTHER" id="PTHR34477:SF5">
    <property type="entry name" value="BSL5627 PROTEIN"/>
    <property type="match status" value="1"/>
</dbReference>
<evidence type="ECO:0000313" key="4">
    <source>
        <dbReference type="Proteomes" id="UP000198790"/>
    </source>
</evidence>
<dbReference type="SUPFAM" id="SSF82771">
    <property type="entry name" value="GIY-YIG endonuclease"/>
    <property type="match status" value="1"/>
</dbReference>
<dbReference type="GO" id="GO:0004519">
    <property type="term" value="F:endonuclease activity"/>
    <property type="evidence" value="ECO:0007669"/>
    <property type="project" value="UniProtKB-KW"/>
</dbReference>
<dbReference type="PANTHER" id="PTHR34477">
    <property type="entry name" value="UPF0213 PROTEIN YHBQ"/>
    <property type="match status" value="1"/>
</dbReference>
<dbReference type="AlphaFoldDB" id="A0A1I0XLD9"/>
<organism evidence="3 4">
    <name type="scientific">Algoriphagus aquimarinus</name>
    <dbReference type="NCBI Taxonomy" id="237018"/>
    <lineage>
        <taxon>Bacteria</taxon>
        <taxon>Pseudomonadati</taxon>
        <taxon>Bacteroidota</taxon>
        <taxon>Cytophagia</taxon>
        <taxon>Cytophagales</taxon>
        <taxon>Cyclobacteriaceae</taxon>
        <taxon>Algoriphagus</taxon>
    </lineage>
</organism>
<feature type="domain" description="GIY-YIG" evidence="2">
    <location>
        <begin position="3"/>
        <end position="80"/>
    </location>
</feature>
<keyword evidence="3" id="KW-0540">Nuclease</keyword>